<dbReference type="AlphaFoldDB" id="A0A0C2N0N5"/>
<gene>
    <name evidence="2" type="ORF">RF11_14817</name>
</gene>
<accession>A0A0C2N0N5</accession>
<protein>
    <submittedName>
        <fullName evidence="2">Uncharacterized protein</fullName>
    </submittedName>
</protein>
<keyword evidence="1" id="KW-1133">Transmembrane helix</keyword>
<keyword evidence="1" id="KW-0472">Membrane</keyword>
<reference evidence="2 3" key="1">
    <citation type="journal article" date="2014" name="Genome Biol. Evol.">
        <title>The genome of the myxosporean Thelohanellus kitauei shows adaptations to nutrient acquisition within its fish host.</title>
        <authorList>
            <person name="Yang Y."/>
            <person name="Xiong J."/>
            <person name="Zhou Z."/>
            <person name="Huo F."/>
            <person name="Miao W."/>
            <person name="Ran C."/>
            <person name="Liu Y."/>
            <person name="Zhang J."/>
            <person name="Feng J."/>
            <person name="Wang M."/>
            <person name="Wang M."/>
            <person name="Wang L."/>
            <person name="Yao B."/>
        </authorList>
    </citation>
    <scope>NUCLEOTIDE SEQUENCE [LARGE SCALE GENOMIC DNA]</scope>
    <source>
        <strain evidence="2">Wuqing</strain>
    </source>
</reference>
<keyword evidence="1" id="KW-0812">Transmembrane</keyword>
<dbReference type="EMBL" id="JWZT01000972">
    <property type="protein sequence ID" value="KII73131.1"/>
    <property type="molecule type" value="Genomic_DNA"/>
</dbReference>
<name>A0A0C2N0N5_THEKT</name>
<sequence>MKTTVIRLNSTTFALPDINHSMGKWPVRPQRRQSALIAGHRMFILCFGFRNLIECVSGFITLLPFIGLCFPFIATYSLLTDFISYEVDVLFIFDCREASVFIELSITNITLNISSRGASFDDNLRIISYCISVFCNVSTDWSRIVSSSISTKSQLIERSFNALKYCSSD</sequence>
<keyword evidence="3" id="KW-1185">Reference proteome</keyword>
<evidence type="ECO:0000313" key="3">
    <source>
        <dbReference type="Proteomes" id="UP000031668"/>
    </source>
</evidence>
<organism evidence="2 3">
    <name type="scientific">Thelohanellus kitauei</name>
    <name type="common">Myxosporean</name>
    <dbReference type="NCBI Taxonomy" id="669202"/>
    <lineage>
        <taxon>Eukaryota</taxon>
        <taxon>Metazoa</taxon>
        <taxon>Cnidaria</taxon>
        <taxon>Myxozoa</taxon>
        <taxon>Myxosporea</taxon>
        <taxon>Bivalvulida</taxon>
        <taxon>Platysporina</taxon>
        <taxon>Myxobolidae</taxon>
        <taxon>Thelohanellus</taxon>
    </lineage>
</organism>
<feature type="transmembrane region" description="Helical" evidence="1">
    <location>
        <begin position="59"/>
        <end position="79"/>
    </location>
</feature>
<proteinExistence type="predicted"/>
<dbReference type="Proteomes" id="UP000031668">
    <property type="component" value="Unassembled WGS sequence"/>
</dbReference>
<evidence type="ECO:0000256" key="1">
    <source>
        <dbReference type="SAM" id="Phobius"/>
    </source>
</evidence>
<comment type="caution">
    <text evidence="2">The sequence shown here is derived from an EMBL/GenBank/DDBJ whole genome shotgun (WGS) entry which is preliminary data.</text>
</comment>
<evidence type="ECO:0000313" key="2">
    <source>
        <dbReference type="EMBL" id="KII73131.1"/>
    </source>
</evidence>